<organism evidence="1 2">
    <name type="scientific">Paenibacillus lutrae</name>
    <dbReference type="NCBI Taxonomy" id="2078573"/>
    <lineage>
        <taxon>Bacteria</taxon>
        <taxon>Bacillati</taxon>
        <taxon>Bacillota</taxon>
        <taxon>Bacilli</taxon>
        <taxon>Bacillales</taxon>
        <taxon>Paenibacillaceae</taxon>
        <taxon>Paenibacillus</taxon>
    </lineage>
</organism>
<accession>A0A7X3FKI2</accession>
<dbReference type="EMBL" id="RHLK01000009">
    <property type="protein sequence ID" value="MVP01022.1"/>
    <property type="molecule type" value="Genomic_DNA"/>
</dbReference>
<comment type="caution">
    <text evidence="1">The sequence shown here is derived from an EMBL/GenBank/DDBJ whole genome shotgun (WGS) entry which is preliminary data.</text>
</comment>
<dbReference type="AlphaFoldDB" id="A0A7X3FKI2"/>
<evidence type="ECO:0000313" key="2">
    <source>
        <dbReference type="Proteomes" id="UP000490800"/>
    </source>
</evidence>
<keyword evidence="2" id="KW-1185">Reference proteome</keyword>
<sequence length="176" mass="19850">MELYFAENFFSTGKRPIMNSDGSHAGTLDMKSLFSSSIDIYNQDERKVCGGSFRFLSFSGKWEVTDGLGTTLGVLRPKFKLFSKKYEYDAGPRGLYEITSPMFSKHYLILDSYGEHAAEFEQTNGWLQSGAFRLRNESSQLGNFELVAVIMGIHETQRRNNQTGSTANSTTYTPNM</sequence>
<gene>
    <name evidence="1" type="ORF">EDM21_16105</name>
</gene>
<reference evidence="1 2" key="1">
    <citation type="journal article" date="2019" name="Microorganisms">
        <title>Paenibacillus lutrae sp. nov., A Chitinolytic Species Isolated from A River Otter in Castril Natural Park, Granada, Spain.</title>
        <authorList>
            <person name="Rodriguez M."/>
            <person name="Reina J.C."/>
            <person name="Bejar V."/>
            <person name="Llamas I."/>
        </authorList>
    </citation>
    <scope>NUCLEOTIDE SEQUENCE [LARGE SCALE GENOMIC DNA]</scope>
    <source>
        <strain evidence="1 2">N10</strain>
    </source>
</reference>
<dbReference type="RefSeq" id="WP_157337046.1">
    <property type="nucleotide sequence ID" value="NZ_RHLK01000009.1"/>
</dbReference>
<dbReference type="Proteomes" id="UP000490800">
    <property type="component" value="Unassembled WGS sequence"/>
</dbReference>
<name>A0A7X3FKI2_9BACL</name>
<protein>
    <submittedName>
        <fullName evidence="1">Uncharacterized protein</fullName>
    </submittedName>
</protein>
<proteinExistence type="predicted"/>
<evidence type="ECO:0000313" key="1">
    <source>
        <dbReference type="EMBL" id="MVP01022.1"/>
    </source>
</evidence>
<dbReference type="OrthoDB" id="2692055at2"/>